<accession>A0A8D3X3M3</accession>
<dbReference type="EMBL" id="CP003017">
    <property type="protein sequence ID" value="AEN90255.1"/>
    <property type="molecule type" value="Genomic_DNA"/>
</dbReference>
<dbReference type="AlphaFoldDB" id="A0A8D3X3M3"/>
<proteinExistence type="predicted"/>
<gene>
    <name evidence="1" type="primary">ydjL</name>
    <name evidence="1" type="ORF">BMWSH_3373</name>
</gene>
<dbReference type="KEGG" id="bmh:BMWSH_3373"/>
<dbReference type="Proteomes" id="UP000001283">
    <property type="component" value="Chromosome"/>
</dbReference>
<protein>
    <submittedName>
        <fullName evidence="1">Alcohol dehydrogenase GroES domain protein</fullName>
    </submittedName>
</protein>
<reference evidence="1 2" key="1">
    <citation type="journal article" date="2011" name="J. Bacteriol.">
        <title>Complete genome sequence of the industrial strain Bacillus megaterium WSH-002.</title>
        <authorList>
            <person name="Liu L."/>
            <person name="Li Y."/>
            <person name="Zhang J."/>
            <person name="Zou W."/>
            <person name="Zhou Z."/>
            <person name="Liu J."/>
            <person name="Li X."/>
            <person name="Wang L."/>
            <person name="Chen J."/>
        </authorList>
    </citation>
    <scope>NUCLEOTIDE SEQUENCE [LARGE SCALE GENOMIC DNA]</scope>
    <source>
        <strain evidence="1 2">WSH-002</strain>
    </source>
</reference>
<name>A0A8D3X3M3_PRIMW</name>
<sequence length="43" mass="4981">MAKGYFSADKLVTKRIKLEQVIEKGFETLLKEKEQVKILVKAE</sequence>
<evidence type="ECO:0000313" key="2">
    <source>
        <dbReference type="Proteomes" id="UP000001283"/>
    </source>
</evidence>
<organism evidence="1 2">
    <name type="scientific">Priestia megaterium (strain WSH-002)</name>
    <name type="common">Bacillus megaterium</name>
    <dbReference type="NCBI Taxonomy" id="1006007"/>
    <lineage>
        <taxon>Bacteria</taxon>
        <taxon>Bacillati</taxon>
        <taxon>Bacillota</taxon>
        <taxon>Bacilli</taxon>
        <taxon>Bacillales</taxon>
        <taxon>Bacillaceae</taxon>
        <taxon>Priestia</taxon>
    </lineage>
</organism>
<evidence type="ECO:0000313" key="1">
    <source>
        <dbReference type="EMBL" id="AEN90255.1"/>
    </source>
</evidence>